<dbReference type="PRINTS" id="PR00344">
    <property type="entry name" value="BCTRLSENSOR"/>
</dbReference>
<dbReference type="Gene3D" id="3.30.565.10">
    <property type="entry name" value="Histidine kinase-like ATPase, C-terminal domain"/>
    <property type="match status" value="1"/>
</dbReference>
<dbReference type="RefSeq" id="WP_226599196.1">
    <property type="nucleotide sequence ID" value="NZ_BNDY01000017.1"/>
</dbReference>
<comment type="caution">
    <text evidence="15">The sequence shown here is derived from an EMBL/GenBank/DDBJ whole genome shotgun (WGS) entry which is preliminary data.</text>
</comment>
<evidence type="ECO:0000313" key="15">
    <source>
        <dbReference type="EMBL" id="GHI40433.1"/>
    </source>
</evidence>
<evidence type="ECO:0000256" key="3">
    <source>
        <dbReference type="ARBA" id="ARBA00012438"/>
    </source>
</evidence>
<dbReference type="CDD" id="cd00082">
    <property type="entry name" value="HisKA"/>
    <property type="match status" value="1"/>
</dbReference>
<dbReference type="SUPFAM" id="SSF55874">
    <property type="entry name" value="ATPase domain of HSP90 chaperone/DNA topoisomerase II/histidine kinase"/>
    <property type="match status" value="1"/>
</dbReference>
<keyword evidence="9" id="KW-0902">Two-component regulatory system</keyword>
<dbReference type="Pfam" id="PF00512">
    <property type="entry name" value="HisKA"/>
    <property type="match status" value="1"/>
</dbReference>
<dbReference type="Gene3D" id="1.10.287.130">
    <property type="match status" value="1"/>
</dbReference>
<evidence type="ECO:0000256" key="4">
    <source>
        <dbReference type="ARBA" id="ARBA00022553"/>
    </source>
</evidence>
<evidence type="ECO:0000259" key="14">
    <source>
        <dbReference type="PROSITE" id="PS50885"/>
    </source>
</evidence>
<keyword evidence="16" id="KW-1185">Reference proteome</keyword>
<comment type="catalytic activity">
    <reaction evidence="1">
        <text>ATP + protein L-histidine = ADP + protein N-phospho-L-histidine.</text>
        <dbReference type="EC" id="2.7.13.3"/>
    </reaction>
</comment>
<dbReference type="EC" id="2.7.13.3" evidence="3"/>
<dbReference type="InterPro" id="IPR003594">
    <property type="entry name" value="HATPase_dom"/>
</dbReference>
<dbReference type="Proteomes" id="UP001050808">
    <property type="component" value="Unassembled WGS sequence"/>
</dbReference>
<feature type="domain" description="Histidine kinase" evidence="13">
    <location>
        <begin position="185"/>
        <end position="393"/>
    </location>
</feature>
<dbReference type="InterPro" id="IPR005467">
    <property type="entry name" value="His_kinase_dom"/>
</dbReference>
<dbReference type="InterPro" id="IPR036890">
    <property type="entry name" value="HATPase_C_sf"/>
</dbReference>
<evidence type="ECO:0000256" key="12">
    <source>
        <dbReference type="SAM" id="Phobius"/>
    </source>
</evidence>
<dbReference type="SUPFAM" id="SSF158472">
    <property type="entry name" value="HAMP domain-like"/>
    <property type="match status" value="1"/>
</dbReference>
<organism evidence="15 16">
    <name type="scientific">Streptomyces violascens</name>
    <dbReference type="NCBI Taxonomy" id="67381"/>
    <lineage>
        <taxon>Bacteria</taxon>
        <taxon>Bacillati</taxon>
        <taxon>Actinomycetota</taxon>
        <taxon>Actinomycetes</taxon>
        <taxon>Kitasatosporales</taxon>
        <taxon>Streptomycetaceae</taxon>
        <taxon>Streptomyces</taxon>
    </lineage>
</organism>
<dbReference type="PANTHER" id="PTHR45436:SF5">
    <property type="entry name" value="SENSOR HISTIDINE KINASE TRCS"/>
    <property type="match status" value="1"/>
</dbReference>
<dbReference type="Pfam" id="PF02518">
    <property type="entry name" value="HATPase_c"/>
    <property type="match status" value="1"/>
</dbReference>
<keyword evidence="4" id="KW-0597">Phosphoprotein</keyword>
<dbReference type="InterPro" id="IPR003661">
    <property type="entry name" value="HisK_dim/P_dom"/>
</dbReference>
<evidence type="ECO:0000256" key="1">
    <source>
        <dbReference type="ARBA" id="ARBA00000085"/>
    </source>
</evidence>
<proteinExistence type="predicted"/>
<keyword evidence="5" id="KW-0808">Transferase</keyword>
<keyword evidence="6 12" id="KW-0812">Transmembrane</keyword>
<evidence type="ECO:0000256" key="11">
    <source>
        <dbReference type="SAM" id="MobiDB-lite"/>
    </source>
</evidence>
<feature type="region of interest" description="Disordered" evidence="11">
    <location>
        <begin position="55"/>
        <end position="77"/>
    </location>
</feature>
<evidence type="ECO:0000256" key="9">
    <source>
        <dbReference type="ARBA" id="ARBA00023012"/>
    </source>
</evidence>
<evidence type="ECO:0000256" key="8">
    <source>
        <dbReference type="ARBA" id="ARBA00022989"/>
    </source>
</evidence>
<feature type="transmembrane region" description="Helical" evidence="12">
    <location>
        <begin position="100"/>
        <end position="121"/>
    </location>
</feature>
<comment type="subcellular location">
    <subcellularLocation>
        <location evidence="2">Cell membrane</location>
    </subcellularLocation>
</comment>
<dbReference type="InterPro" id="IPR050428">
    <property type="entry name" value="TCS_sensor_his_kinase"/>
</dbReference>
<feature type="transmembrane region" description="Helical" evidence="12">
    <location>
        <begin position="16"/>
        <end position="39"/>
    </location>
</feature>
<feature type="domain" description="HAMP" evidence="14">
    <location>
        <begin position="124"/>
        <end position="177"/>
    </location>
</feature>
<dbReference type="GO" id="GO:0016301">
    <property type="term" value="F:kinase activity"/>
    <property type="evidence" value="ECO:0007669"/>
    <property type="project" value="UniProtKB-KW"/>
</dbReference>
<name>A0ABQ3QT21_9ACTN</name>
<dbReference type="Pfam" id="PF00672">
    <property type="entry name" value="HAMP"/>
    <property type="match status" value="1"/>
</dbReference>
<dbReference type="Gene3D" id="6.10.340.10">
    <property type="match status" value="1"/>
</dbReference>
<dbReference type="InterPro" id="IPR004358">
    <property type="entry name" value="Sig_transdc_His_kin-like_C"/>
</dbReference>
<keyword evidence="8 12" id="KW-1133">Transmembrane helix</keyword>
<dbReference type="SUPFAM" id="SSF47384">
    <property type="entry name" value="Homodimeric domain of signal transducing histidine kinase"/>
    <property type="match status" value="1"/>
</dbReference>
<accession>A0ABQ3QT21</accession>
<keyword evidence="7 15" id="KW-0418">Kinase</keyword>
<evidence type="ECO:0000256" key="7">
    <source>
        <dbReference type="ARBA" id="ARBA00022777"/>
    </source>
</evidence>
<dbReference type="SMART" id="SM00387">
    <property type="entry name" value="HATPase_c"/>
    <property type="match status" value="1"/>
</dbReference>
<dbReference type="InterPro" id="IPR036097">
    <property type="entry name" value="HisK_dim/P_sf"/>
</dbReference>
<dbReference type="EMBL" id="BNDY01000017">
    <property type="protein sequence ID" value="GHI40433.1"/>
    <property type="molecule type" value="Genomic_DNA"/>
</dbReference>
<evidence type="ECO:0000256" key="2">
    <source>
        <dbReference type="ARBA" id="ARBA00004236"/>
    </source>
</evidence>
<dbReference type="PROSITE" id="PS50885">
    <property type="entry name" value="HAMP"/>
    <property type="match status" value="1"/>
</dbReference>
<dbReference type="SMART" id="SM00304">
    <property type="entry name" value="HAMP"/>
    <property type="match status" value="1"/>
</dbReference>
<keyword evidence="10 12" id="KW-0472">Membrane</keyword>
<evidence type="ECO:0000313" key="16">
    <source>
        <dbReference type="Proteomes" id="UP001050808"/>
    </source>
</evidence>
<dbReference type="PROSITE" id="PS50109">
    <property type="entry name" value="HIS_KIN"/>
    <property type="match status" value="1"/>
</dbReference>
<dbReference type="PANTHER" id="PTHR45436">
    <property type="entry name" value="SENSOR HISTIDINE KINASE YKOH"/>
    <property type="match status" value="1"/>
</dbReference>
<reference evidence="15" key="1">
    <citation type="submission" date="2024-05" db="EMBL/GenBank/DDBJ databases">
        <title>Whole genome shotgun sequence of Streptomyces violascens NBRC 12920.</title>
        <authorList>
            <person name="Komaki H."/>
            <person name="Tamura T."/>
        </authorList>
    </citation>
    <scope>NUCLEOTIDE SEQUENCE</scope>
    <source>
        <strain evidence="15">NBRC 12920</strain>
    </source>
</reference>
<gene>
    <name evidence="15" type="ORF">Sviol_48410</name>
</gene>
<protein>
    <recommendedName>
        <fullName evidence="3">histidine kinase</fullName>
        <ecNumber evidence="3">2.7.13.3</ecNumber>
    </recommendedName>
</protein>
<evidence type="ECO:0000256" key="10">
    <source>
        <dbReference type="ARBA" id="ARBA00023136"/>
    </source>
</evidence>
<evidence type="ECO:0000256" key="5">
    <source>
        <dbReference type="ARBA" id="ARBA00022679"/>
    </source>
</evidence>
<dbReference type="InterPro" id="IPR003660">
    <property type="entry name" value="HAMP_dom"/>
</dbReference>
<sequence>MKRLAALSRLGERARLTLLYGALLIVSGTLLVGLVYVLVQQGLSSTISEVISTKNPVPATKHPGSSPPPTPAAGLPVDPNLLRVSRTMSQEAAGAVLHRLLTGSSLALVLFAVVSLALAWWMTGRVLRPVGVITTTARHLAHDDLGGRIALEAPPGELKQLADTFDELLGRIEQLVSAQKRFVANAAHELRTPLAVQRAAAQIGLADPTPEKVARVRSKLMALSKDGEHLIDGLLLLSATDRGLERREAVALDEVASETADELASQARELKVSMVRDIHPLRVEGDAVLLKHLVHNILNNAIRYNEPGGRVALVVAAGILEVSNSGPRVPEDVVPRLFEPFRRAHERTSAPGEGAGLGLSIVKSIAAAHGAKVTARANPEGGLTVQVRFPGRSTPDPHEPAVTG</sequence>
<dbReference type="SMART" id="SM00388">
    <property type="entry name" value="HisKA"/>
    <property type="match status" value="1"/>
</dbReference>
<evidence type="ECO:0000256" key="6">
    <source>
        <dbReference type="ARBA" id="ARBA00022692"/>
    </source>
</evidence>
<evidence type="ECO:0000259" key="13">
    <source>
        <dbReference type="PROSITE" id="PS50109"/>
    </source>
</evidence>